<dbReference type="InterPro" id="IPR000182">
    <property type="entry name" value="GNAT_dom"/>
</dbReference>
<evidence type="ECO:0000256" key="1">
    <source>
        <dbReference type="ARBA" id="ARBA00022679"/>
    </source>
</evidence>
<comment type="caution">
    <text evidence="4">The sequence shown here is derived from an EMBL/GenBank/DDBJ whole genome shotgun (WGS) entry which is preliminary data.</text>
</comment>
<dbReference type="Proteomes" id="UP000535838">
    <property type="component" value="Unassembled WGS sequence"/>
</dbReference>
<dbReference type="PROSITE" id="PS51186">
    <property type="entry name" value="GNAT"/>
    <property type="match status" value="1"/>
</dbReference>
<dbReference type="RefSeq" id="WP_185119085.1">
    <property type="nucleotide sequence ID" value="NZ_JACJVQ010000005.1"/>
</dbReference>
<accession>A0A841SUZ1</accession>
<keyword evidence="2" id="KW-0012">Acyltransferase</keyword>
<organism evidence="4 5">
    <name type="scientific">Cohnella thailandensis</name>
    <dbReference type="NCBI Taxonomy" id="557557"/>
    <lineage>
        <taxon>Bacteria</taxon>
        <taxon>Bacillati</taxon>
        <taxon>Bacillota</taxon>
        <taxon>Bacilli</taxon>
        <taxon>Bacillales</taxon>
        <taxon>Paenibacillaceae</taxon>
        <taxon>Cohnella</taxon>
    </lineage>
</organism>
<evidence type="ECO:0000313" key="4">
    <source>
        <dbReference type="EMBL" id="MBB6633875.1"/>
    </source>
</evidence>
<evidence type="ECO:0000259" key="3">
    <source>
        <dbReference type="PROSITE" id="PS51186"/>
    </source>
</evidence>
<sequence>MTIRHATADDGKPVVQLIIRAIQDIALQLTGETTEKEAAERLLEFYRTEGTRFSFRHILVKEADGQVAGMILCYHGKDAADLDKPILERLKRKLGNPDAALDVETDPDEFYIDSFAVFAPYSGRGYGTELIQAAERWAVRLGHSKIALNVDYANEKAHALYRRLGYVQDKDVTINAHPFRHMIKLL</sequence>
<dbReference type="PANTHER" id="PTHR43877:SF2">
    <property type="entry name" value="AMINOALKYLPHOSPHONATE N-ACETYLTRANSFERASE-RELATED"/>
    <property type="match status" value="1"/>
</dbReference>
<evidence type="ECO:0000256" key="2">
    <source>
        <dbReference type="ARBA" id="ARBA00023315"/>
    </source>
</evidence>
<keyword evidence="5" id="KW-1185">Reference proteome</keyword>
<dbReference type="GO" id="GO:0016747">
    <property type="term" value="F:acyltransferase activity, transferring groups other than amino-acyl groups"/>
    <property type="evidence" value="ECO:0007669"/>
    <property type="project" value="InterPro"/>
</dbReference>
<dbReference type="Gene3D" id="3.40.630.30">
    <property type="match status" value="1"/>
</dbReference>
<dbReference type="InterPro" id="IPR050832">
    <property type="entry name" value="Bact_Acetyltransf"/>
</dbReference>
<dbReference type="PANTHER" id="PTHR43877">
    <property type="entry name" value="AMINOALKYLPHOSPHONATE N-ACETYLTRANSFERASE-RELATED-RELATED"/>
    <property type="match status" value="1"/>
</dbReference>
<gene>
    <name evidence="4" type="ORF">H7B67_07120</name>
</gene>
<dbReference type="EMBL" id="JACJVQ010000005">
    <property type="protein sequence ID" value="MBB6633875.1"/>
    <property type="molecule type" value="Genomic_DNA"/>
</dbReference>
<name>A0A841SUZ1_9BACL</name>
<dbReference type="AlphaFoldDB" id="A0A841SUZ1"/>
<dbReference type="CDD" id="cd04301">
    <property type="entry name" value="NAT_SF"/>
    <property type="match status" value="1"/>
</dbReference>
<evidence type="ECO:0000313" key="5">
    <source>
        <dbReference type="Proteomes" id="UP000535838"/>
    </source>
</evidence>
<dbReference type="SUPFAM" id="SSF55729">
    <property type="entry name" value="Acyl-CoA N-acyltransferases (Nat)"/>
    <property type="match status" value="1"/>
</dbReference>
<dbReference type="InterPro" id="IPR016181">
    <property type="entry name" value="Acyl_CoA_acyltransferase"/>
</dbReference>
<keyword evidence="1 4" id="KW-0808">Transferase</keyword>
<protein>
    <submittedName>
        <fullName evidence="4">GNAT family N-acetyltransferase</fullName>
    </submittedName>
</protein>
<dbReference type="Pfam" id="PF00583">
    <property type="entry name" value="Acetyltransf_1"/>
    <property type="match status" value="1"/>
</dbReference>
<feature type="domain" description="N-acetyltransferase" evidence="3">
    <location>
        <begin position="1"/>
        <end position="186"/>
    </location>
</feature>
<reference evidence="4 5" key="1">
    <citation type="submission" date="2020-08" db="EMBL/GenBank/DDBJ databases">
        <title>Cohnella phylogeny.</title>
        <authorList>
            <person name="Dunlap C."/>
        </authorList>
    </citation>
    <scope>NUCLEOTIDE SEQUENCE [LARGE SCALE GENOMIC DNA]</scope>
    <source>
        <strain evidence="4 5">DSM 25241</strain>
    </source>
</reference>
<proteinExistence type="predicted"/>